<evidence type="ECO:0000256" key="5">
    <source>
        <dbReference type="ARBA" id="ARBA00022679"/>
    </source>
</evidence>
<evidence type="ECO:0000256" key="8">
    <source>
        <dbReference type="ARBA" id="ARBA00022777"/>
    </source>
</evidence>
<feature type="transmembrane region" description="Helical" evidence="13">
    <location>
        <begin position="323"/>
        <end position="345"/>
    </location>
</feature>
<dbReference type="AlphaFoldDB" id="A0A4R5YCM5"/>
<organism evidence="17 18">
    <name type="scientific">Kocuria rosea</name>
    <name type="common">Deinococcus erythromyxa</name>
    <name type="synonym">Micrococcus rubens</name>
    <dbReference type="NCBI Taxonomy" id="1275"/>
    <lineage>
        <taxon>Bacteria</taxon>
        <taxon>Bacillati</taxon>
        <taxon>Actinomycetota</taxon>
        <taxon>Actinomycetes</taxon>
        <taxon>Micrococcales</taxon>
        <taxon>Micrococcaceae</taxon>
        <taxon>Kocuria</taxon>
    </lineage>
</organism>
<feature type="transmembrane region" description="Helical" evidence="13">
    <location>
        <begin position="146"/>
        <end position="166"/>
    </location>
</feature>
<dbReference type="PANTHER" id="PTHR30175">
    <property type="entry name" value="PHOSPHOTRANSFERASE SYSTEM TRANSPORT PROTEIN"/>
    <property type="match status" value="1"/>
</dbReference>
<dbReference type="PROSITE" id="PS00371">
    <property type="entry name" value="PTS_EIIA_TYPE_1_HIS"/>
    <property type="match status" value="1"/>
</dbReference>
<dbReference type="GO" id="GO:0009401">
    <property type="term" value="P:phosphoenolpyruvate-dependent sugar phosphotransferase system"/>
    <property type="evidence" value="ECO:0007669"/>
    <property type="project" value="UniProtKB-KW"/>
</dbReference>
<comment type="caution">
    <text evidence="17">The sequence shown here is derived from an EMBL/GenBank/DDBJ whole genome shotgun (WGS) entry which is preliminary data.</text>
</comment>
<dbReference type="GO" id="GO:0016301">
    <property type="term" value="F:kinase activity"/>
    <property type="evidence" value="ECO:0007669"/>
    <property type="project" value="UniProtKB-KW"/>
</dbReference>
<evidence type="ECO:0000256" key="13">
    <source>
        <dbReference type="SAM" id="Phobius"/>
    </source>
</evidence>
<dbReference type="GO" id="GO:0090589">
    <property type="term" value="F:protein-phosphocysteine-trehalose phosphotransferase system transporter activity"/>
    <property type="evidence" value="ECO:0007669"/>
    <property type="project" value="TreeGrafter"/>
</dbReference>
<dbReference type="InterPro" id="IPR003352">
    <property type="entry name" value="PTS_EIIC"/>
</dbReference>
<evidence type="ECO:0000259" key="14">
    <source>
        <dbReference type="PROSITE" id="PS51093"/>
    </source>
</evidence>
<feature type="domain" description="PTS EIIA type-1" evidence="14">
    <location>
        <begin position="520"/>
        <end position="624"/>
    </location>
</feature>
<evidence type="ECO:0000256" key="10">
    <source>
        <dbReference type="ARBA" id="ARBA00023136"/>
    </source>
</evidence>
<feature type="transmembrane region" description="Helical" evidence="13">
    <location>
        <begin position="178"/>
        <end position="198"/>
    </location>
</feature>
<feature type="active site" description="Phosphocysteine intermediate; for EIIB activity" evidence="11">
    <location>
        <position position="29"/>
    </location>
</feature>
<dbReference type="Gene3D" id="2.70.70.10">
    <property type="entry name" value="Glucose Permease (Domain IIA)"/>
    <property type="match status" value="1"/>
</dbReference>
<dbReference type="EMBL" id="SMZT01000005">
    <property type="protein sequence ID" value="TDL41876.1"/>
    <property type="molecule type" value="Genomic_DNA"/>
</dbReference>
<gene>
    <name evidence="17" type="ORF">E2R59_11995</name>
</gene>
<dbReference type="InterPro" id="IPR050558">
    <property type="entry name" value="PTS_Sugar-Specific_Components"/>
</dbReference>
<keyword evidence="10 13" id="KW-0472">Membrane</keyword>
<dbReference type="SUPFAM" id="SSF51261">
    <property type="entry name" value="Duplicated hybrid motif"/>
    <property type="match status" value="1"/>
</dbReference>
<feature type="transmembrane region" description="Helical" evidence="13">
    <location>
        <begin position="426"/>
        <end position="447"/>
    </location>
</feature>
<dbReference type="GO" id="GO:0015771">
    <property type="term" value="P:trehalose transport"/>
    <property type="evidence" value="ECO:0007669"/>
    <property type="project" value="TreeGrafter"/>
</dbReference>
<keyword evidence="7 13" id="KW-0812">Transmembrane</keyword>
<dbReference type="PROSITE" id="PS51098">
    <property type="entry name" value="PTS_EIIB_TYPE_1"/>
    <property type="match status" value="1"/>
</dbReference>
<evidence type="ECO:0000259" key="16">
    <source>
        <dbReference type="PROSITE" id="PS51103"/>
    </source>
</evidence>
<dbReference type="Pfam" id="PF00367">
    <property type="entry name" value="PTS_EIIB"/>
    <property type="match status" value="1"/>
</dbReference>
<sequence>MAVVDYRSLAAGIVQEVGGESNIASATHCATRLRLKLRDDSKADKAAVEKLPGVITVMQAGGQYQVVIGDNVPTVYAELGRITKFGDEEAAAGSDDAPSGNIFNRFIDLVSSIFQPIIWPLAGAGLLKAFLSAATQFGWLEAESQTSVILAAAADSIFYFLPLFLAVTAARRFKTNQFTSMAIAGALVYPSIVELAAAGAPVSFAGLPVVMMSYTSSVIPIIVAVWLQGYLERFLNRVIPAAFRNFSTPLLSILIMVPFILMTVGPITTLAAQGLSAGINAIFGFAPWLAGAIMGGFWQVFVLFGLHWGLVPTMINDLATQGYSLLMGPLVAAVLAQAAATAAVFARTRNAARREVAGPAALSGFLAGITEPAIYGVNLPLKKPFYFGIVGGIVGGAIASAGGSAASSFVFASALALPAYTEVGSFTMQLIGTGIAVIIAFTLTFLFGTRESEAVTAPPAPIDQTGTTSSASSPGTGANGATAATATLPTGTATGTEVSGTVEVLSPVDGATVALTDVPDKVFASGAMGQGLGIVPTDGHVYAPLSGTVKAAMKSGHAYGIKSSDGVEVLVHIGIDTVQMEGRGFSPAVARGDHVEAGDLLAVVDLDVVAEAGYDSTTLVVVTNTAQLAGVVPVARGTVTHGQPAVKVQV</sequence>
<evidence type="ECO:0000256" key="3">
    <source>
        <dbReference type="ARBA" id="ARBA00022475"/>
    </source>
</evidence>
<dbReference type="PANTHER" id="PTHR30175:SF1">
    <property type="entry name" value="PTS SYSTEM ARBUTIN-, CELLOBIOSE-, AND SALICIN-SPECIFIC EIIBC COMPONENT-RELATED"/>
    <property type="match status" value="1"/>
</dbReference>
<feature type="transmembrane region" description="Helical" evidence="13">
    <location>
        <begin position="288"/>
        <end position="311"/>
    </location>
</feature>
<comment type="subcellular location">
    <subcellularLocation>
        <location evidence="1">Cell membrane</location>
        <topology evidence="1">Multi-pass membrane protein</topology>
    </subcellularLocation>
</comment>
<feature type="transmembrane region" description="Helical" evidence="13">
    <location>
        <begin position="385"/>
        <end position="406"/>
    </location>
</feature>
<reference evidence="17 18" key="1">
    <citation type="submission" date="2019-03" db="EMBL/GenBank/DDBJ databases">
        <title>Genome Sequencing and Assembly of Various Microbes Isolated from Partially Reclaimed Soil and Acid Mine Drainage (AMD) Site.</title>
        <authorList>
            <person name="Steinbock B."/>
            <person name="Bechtold R."/>
            <person name="Sevigny J.L."/>
            <person name="Thomas D."/>
            <person name="Cuthill L.R."/>
            <person name="Aveiro Johannsen E.J."/>
            <person name="Thomas K."/>
            <person name="Ghosh A."/>
        </authorList>
    </citation>
    <scope>NUCLEOTIDE SEQUENCE [LARGE SCALE GENOMIC DNA]</scope>
    <source>
        <strain evidence="17 18">S-A3</strain>
    </source>
</reference>
<dbReference type="PROSITE" id="PS51093">
    <property type="entry name" value="PTS_EIIA_TYPE_1"/>
    <property type="match status" value="1"/>
</dbReference>
<feature type="transmembrane region" description="Helical" evidence="13">
    <location>
        <begin position="204"/>
        <end position="227"/>
    </location>
</feature>
<dbReference type="InterPro" id="IPR011297">
    <property type="entry name" value="PTS_IIABC_b_glu"/>
</dbReference>
<keyword evidence="3" id="KW-1003">Cell membrane</keyword>
<dbReference type="Pfam" id="PF02378">
    <property type="entry name" value="PTS_EIIC"/>
    <property type="match status" value="1"/>
</dbReference>
<dbReference type="InterPro" id="IPR001127">
    <property type="entry name" value="PTS_EIIA_1_perm"/>
</dbReference>
<feature type="transmembrane region" description="Helical" evidence="13">
    <location>
        <begin position="117"/>
        <end position="140"/>
    </location>
</feature>
<dbReference type="InterPro" id="IPR013013">
    <property type="entry name" value="PTS_EIIC_1"/>
</dbReference>
<feature type="domain" description="PTS EIIC type-1" evidence="16">
    <location>
        <begin position="108"/>
        <end position="461"/>
    </location>
</feature>
<dbReference type="FunFam" id="3.30.1360.60:FF:000001">
    <property type="entry name" value="PTS system glucose-specific IIBC component PtsG"/>
    <property type="match status" value="1"/>
</dbReference>
<dbReference type="Pfam" id="PF00358">
    <property type="entry name" value="PTS_EIIA_1"/>
    <property type="match status" value="1"/>
</dbReference>
<dbReference type="RefSeq" id="WP_133410766.1">
    <property type="nucleotide sequence ID" value="NZ_SMZT01000005.1"/>
</dbReference>
<feature type="compositionally biased region" description="Low complexity" evidence="12">
    <location>
        <begin position="465"/>
        <end position="493"/>
    </location>
</feature>
<dbReference type="InterPro" id="IPR001996">
    <property type="entry name" value="PTS_IIB_1"/>
</dbReference>
<dbReference type="PROSITE" id="PS01035">
    <property type="entry name" value="PTS_EIIB_TYPE_1_CYS"/>
    <property type="match status" value="1"/>
</dbReference>
<evidence type="ECO:0000256" key="2">
    <source>
        <dbReference type="ARBA" id="ARBA00022448"/>
    </source>
</evidence>
<dbReference type="NCBIfam" id="TIGR00830">
    <property type="entry name" value="PTBA"/>
    <property type="match status" value="1"/>
</dbReference>
<feature type="transmembrane region" description="Helical" evidence="13">
    <location>
        <begin position="357"/>
        <end position="378"/>
    </location>
</feature>
<accession>A0A4R5YCM5</accession>
<dbReference type="SUPFAM" id="SSF55604">
    <property type="entry name" value="Glucose permease domain IIB"/>
    <property type="match status" value="1"/>
</dbReference>
<dbReference type="Proteomes" id="UP000295163">
    <property type="component" value="Unassembled WGS sequence"/>
</dbReference>
<dbReference type="PROSITE" id="PS51103">
    <property type="entry name" value="PTS_EIIC_TYPE_1"/>
    <property type="match status" value="1"/>
</dbReference>
<evidence type="ECO:0000256" key="1">
    <source>
        <dbReference type="ARBA" id="ARBA00004651"/>
    </source>
</evidence>
<keyword evidence="2" id="KW-0813">Transport</keyword>
<protein>
    <submittedName>
        <fullName evidence="17">PTS beta-glucoside transporter subunit IIBCA</fullName>
    </submittedName>
</protein>
<dbReference type="FunFam" id="2.70.70.10:FF:000001">
    <property type="entry name" value="PTS system glucose-specific IIA component"/>
    <property type="match status" value="1"/>
</dbReference>
<proteinExistence type="predicted"/>
<dbReference type="GO" id="GO:0005886">
    <property type="term" value="C:plasma membrane"/>
    <property type="evidence" value="ECO:0007669"/>
    <property type="project" value="UniProtKB-SubCell"/>
</dbReference>
<name>A0A4R5YCM5_KOCRO</name>
<evidence type="ECO:0000313" key="18">
    <source>
        <dbReference type="Proteomes" id="UP000295163"/>
    </source>
</evidence>
<dbReference type="NCBIfam" id="TIGR01995">
    <property type="entry name" value="PTS-II-ABC-beta"/>
    <property type="match status" value="1"/>
</dbReference>
<dbReference type="CDD" id="cd00212">
    <property type="entry name" value="PTS_IIB_glc"/>
    <property type="match status" value="1"/>
</dbReference>
<evidence type="ECO:0000256" key="11">
    <source>
        <dbReference type="PROSITE-ProRule" id="PRU00421"/>
    </source>
</evidence>
<dbReference type="InterPro" id="IPR036878">
    <property type="entry name" value="Glu_permease_IIB"/>
</dbReference>
<feature type="domain" description="PTS EIIB type-1" evidence="15">
    <location>
        <begin position="7"/>
        <end position="89"/>
    </location>
</feature>
<keyword evidence="9 13" id="KW-1133">Transmembrane helix</keyword>
<evidence type="ECO:0000256" key="4">
    <source>
        <dbReference type="ARBA" id="ARBA00022597"/>
    </source>
</evidence>
<dbReference type="InterPro" id="IPR011055">
    <property type="entry name" value="Dup_hybrid_motif"/>
</dbReference>
<dbReference type="InterPro" id="IPR018113">
    <property type="entry name" value="PTrfase_EIIB_Cys"/>
</dbReference>
<keyword evidence="5" id="KW-0808">Transferase</keyword>
<evidence type="ECO:0000256" key="9">
    <source>
        <dbReference type="ARBA" id="ARBA00022989"/>
    </source>
</evidence>
<evidence type="ECO:0000259" key="15">
    <source>
        <dbReference type="PROSITE" id="PS51098"/>
    </source>
</evidence>
<feature type="region of interest" description="Disordered" evidence="12">
    <location>
        <begin position="456"/>
        <end position="493"/>
    </location>
</feature>
<evidence type="ECO:0000256" key="7">
    <source>
        <dbReference type="ARBA" id="ARBA00022692"/>
    </source>
</evidence>
<evidence type="ECO:0000256" key="12">
    <source>
        <dbReference type="SAM" id="MobiDB-lite"/>
    </source>
</evidence>
<dbReference type="GO" id="GO:0008982">
    <property type="term" value="F:protein-N(PI)-phosphohistidine-sugar phosphotransferase activity"/>
    <property type="evidence" value="ECO:0007669"/>
    <property type="project" value="InterPro"/>
</dbReference>
<keyword evidence="4" id="KW-0762">Sugar transport</keyword>
<dbReference type="Gene3D" id="3.30.1360.60">
    <property type="entry name" value="Glucose permease domain IIB"/>
    <property type="match status" value="1"/>
</dbReference>
<dbReference type="GeneID" id="64348140"/>
<evidence type="ECO:0000313" key="17">
    <source>
        <dbReference type="EMBL" id="TDL41876.1"/>
    </source>
</evidence>
<evidence type="ECO:0000256" key="6">
    <source>
        <dbReference type="ARBA" id="ARBA00022683"/>
    </source>
</evidence>
<keyword evidence="8" id="KW-0418">Kinase</keyword>
<feature type="transmembrane region" description="Helical" evidence="13">
    <location>
        <begin position="248"/>
        <end position="268"/>
    </location>
</feature>
<keyword evidence="6" id="KW-0598">Phosphotransferase system</keyword>